<dbReference type="EMBL" id="CAWYQH010000141">
    <property type="protein sequence ID" value="CAK8694715.1"/>
    <property type="molecule type" value="Genomic_DNA"/>
</dbReference>
<accession>A0ABP0GSL9</accession>
<proteinExistence type="predicted"/>
<keyword evidence="3" id="KW-0732">Signal</keyword>
<dbReference type="SUPFAM" id="SSF56496">
    <property type="entry name" value="Fibrinogen C-terminal domain-like"/>
    <property type="match status" value="1"/>
</dbReference>
<feature type="chain" id="PRO_5046184510" description="Fibrinogen C-terminal domain-containing protein" evidence="3">
    <location>
        <begin position="22"/>
        <end position="303"/>
    </location>
</feature>
<gene>
    <name evidence="5" type="ORF">CVLEPA_LOCUS28062</name>
</gene>
<evidence type="ECO:0000313" key="5">
    <source>
        <dbReference type="EMBL" id="CAK8694715.1"/>
    </source>
</evidence>
<feature type="compositionally biased region" description="Basic and acidic residues" evidence="2">
    <location>
        <begin position="56"/>
        <end position="65"/>
    </location>
</feature>
<evidence type="ECO:0000256" key="2">
    <source>
        <dbReference type="SAM" id="MobiDB-lite"/>
    </source>
</evidence>
<sequence length="303" mass="33413">MDQFTKVLVVVAVACLTIVQSQVSFESCSMQCGASTLGNAASNTHSSTFRIGKQGPKGEKGEKGTNAEQCECNDVAELAQKVSLLQRALLKTCEDTTIISQSASSGIYTIFPFKNKSAGLEVFCDFETDGGVWLVFQRRVDGTENFFRNFSDYVTGFGNPKGEFWLGLDSLHKLTKNGEYELRIDMEDFDGNMRYAFYSNFLVGAGTDYELTVGGYSGDAGDSLSSYSGQKFSAKDLDQDTRSSASCALLYKGGWWYSNCHSANLNGLYLGGNHDSYADGVNWQTWLGYNYSLKKVEMKLRKK</sequence>
<evidence type="ECO:0000313" key="6">
    <source>
        <dbReference type="Proteomes" id="UP001642483"/>
    </source>
</evidence>
<evidence type="ECO:0000256" key="1">
    <source>
        <dbReference type="ARBA" id="ARBA00023157"/>
    </source>
</evidence>
<dbReference type="NCBIfam" id="NF040941">
    <property type="entry name" value="GGGWT_bact"/>
    <property type="match status" value="1"/>
</dbReference>
<dbReference type="SMART" id="SM00186">
    <property type="entry name" value="FBG"/>
    <property type="match status" value="1"/>
</dbReference>
<dbReference type="Pfam" id="PF00147">
    <property type="entry name" value="Fibrinogen_C"/>
    <property type="match status" value="1"/>
</dbReference>
<organism evidence="5 6">
    <name type="scientific">Clavelina lepadiformis</name>
    <name type="common">Light-bulb sea squirt</name>
    <name type="synonym">Ascidia lepadiformis</name>
    <dbReference type="NCBI Taxonomy" id="159417"/>
    <lineage>
        <taxon>Eukaryota</taxon>
        <taxon>Metazoa</taxon>
        <taxon>Chordata</taxon>
        <taxon>Tunicata</taxon>
        <taxon>Ascidiacea</taxon>
        <taxon>Aplousobranchia</taxon>
        <taxon>Clavelinidae</taxon>
        <taxon>Clavelina</taxon>
    </lineage>
</organism>
<dbReference type="Proteomes" id="UP001642483">
    <property type="component" value="Unassembled WGS sequence"/>
</dbReference>
<dbReference type="InterPro" id="IPR002181">
    <property type="entry name" value="Fibrinogen_a/b/g_C_dom"/>
</dbReference>
<dbReference type="PANTHER" id="PTHR19143">
    <property type="entry name" value="FIBRINOGEN/TENASCIN/ANGIOPOEITIN"/>
    <property type="match status" value="1"/>
</dbReference>
<reference evidence="5 6" key="1">
    <citation type="submission" date="2024-02" db="EMBL/GenBank/DDBJ databases">
        <authorList>
            <person name="Daric V."/>
            <person name="Darras S."/>
        </authorList>
    </citation>
    <scope>NUCLEOTIDE SEQUENCE [LARGE SCALE GENOMIC DNA]</scope>
</reference>
<feature type="domain" description="Fibrinogen C-terminal" evidence="4">
    <location>
        <begin position="84"/>
        <end position="303"/>
    </location>
</feature>
<comment type="caution">
    <text evidence="5">The sequence shown here is derived from an EMBL/GenBank/DDBJ whole genome shotgun (WGS) entry which is preliminary data.</text>
</comment>
<keyword evidence="6" id="KW-1185">Reference proteome</keyword>
<dbReference type="CDD" id="cd00087">
    <property type="entry name" value="FReD"/>
    <property type="match status" value="1"/>
</dbReference>
<dbReference type="Gene3D" id="3.90.215.10">
    <property type="entry name" value="Gamma Fibrinogen, chain A, domain 1"/>
    <property type="match status" value="1"/>
</dbReference>
<keyword evidence="1" id="KW-1015">Disulfide bond</keyword>
<dbReference type="PROSITE" id="PS51406">
    <property type="entry name" value="FIBRINOGEN_C_2"/>
    <property type="match status" value="1"/>
</dbReference>
<dbReference type="PANTHER" id="PTHR19143:SF458">
    <property type="entry name" value="FIBRINOGEN C-TERMINAL DOMAIN-CONTAINING PROTEIN-RELATED"/>
    <property type="match status" value="1"/>
</dbReference>
<feature type="region of interest" description="Disordered" evidence="2">
    <location>
        <begin position="43"/>
        <end position="66"/>
    </location>
</feature>
<dbReference type="InterPro" id="IPR014716">
    <property type="entry name" value="Fibrinogen_a/b/g_C_1"/>
</dbReference>
<dbReference type="InterPro" id="IPR020837">
    <property type="entry name" value="Fibrinogen_CS"/>
</dbReference>
<name>A0ABP0GSL9_CLALP</name>
<dbReference type="InterPro" id="IPR050373">
    <property type="entry name" value="Fibrinogen_C-term_domain"/>
</dbReference>
<dbReference type="PROSITE" id="PS00514">
    <property type="entry name" value="FIBRINOGEN_C_1"/>
    <property type="match status" value="1"/>
</dbReference>
<feature type="signal peptide" evidence="3">
    <location>
        <begin position="1"/>
        <end position="21"/>
    </location>
</feature>
<evidence type="ECO:0000256" key="3">
    <source>
        <dbReference type="SAM" id="SignalP"/>
    </source>
</evidence>
<dbReference type="InterPro" id="IPR036056">
    <property type="entry name" value="Fibrinogen-like_C"/>
</dbReference>
<evidence type="ECO:0000259" key="4">
    <source>
        <dbReference type="PROSITE" id="PS51406"/>
    </source>
</evidence>
<protein>
    <recommendedName>
        <fullName evidence="4">Fibrinogen C-terminal domain-containing protein</fullName>
    </recommendedName>
</protein>